<keyword evidence="10 13" id="KW-0472">Membrane</keyword>
<keyword evidence="5 13" id="KW-0812">Transmembrane</keyword>
<name>A0A7G8ZA22_LITLI</name>
<evidence type="ECO:0000256" key="14">
    <source>
        <dbReference type="SAM" id="SignalP"/>
    </source>
</evidence>
<dbReference type="GO" id="GO:0004888">
    <property type="term" value="F:transmembrane signaling receptor activity"/>
    <property type="evidence" value="ECO:0007669"/>
    <property type="project" value="InterPro"/>
</dbReference>
<dbReference type="Pfam" id="PF01582">
    <property type="entry name" value="TIR"/>
    <property type="match status" value="1"/>
</dbReference>
<comment type="subcellular location">
    <subcellularLocation>
        <location evidence="1">Membrane</location>
        <topology evidence="1">Single-pass type I membrane protein</topology>
    </subcellularLocation>
</comment>
<gene>
    <name evidence="16" type="primary">TLR25</name>
</gene>
<evidence type="ECO:0000256" key="6">
    <source>
        <dbReference type="ARBA" id="ARBA00022729"/>
    </source>
</evidence>
<evidence type="ECO:0000313" key="16">
    <source>
        <dbReference type="EMBL" id="QNL15331.1"/>
    </source>
</evidence>
<dbReference type="Gene3D" id="3.80.10.10">
    <property type="entry name" value="Ribonuclease Inhibitor"/>
    <property type="match status" value="3"/>
</dbReference>
<dbReference type="InterPro" id="IPR000483">
    <property type="entry name" value="Cys-rich_flank_reg_C"/>
</dbReference>
<dbReference type="SMART" id="SM00369">
    <property type="entry name" value="LRR_TYP"/>
    <property type="match status" value="6"/>
</dbReference>
<evidence type="ECO:0000256" key="13">
    <source>
        <dbReference type="SAM" id="Phobius"/>
    </source>
</evidence>
<feature type="transmembrane region" description="Helical" evidence="13">
    <location>
        <begin position="548"/>
        <end position="570"/>
    </location>
</feature>
<keyword evidence="12" id="KW-0325">Glycoprotein</keyword>
<reference evidence="16" key="1">
    <citation type="journal article" date="2020" name="Fish Shellfish">
        <title>Toll-like signaling pathway in the transcriptome of Littorina littorea.</title>
        <authorList>
            <person name="Gorbushin A.M."/>
        </authorList>
    </citation>
    <scope>NUCLEOTIDE SEQUENCE</scope>
    <source>
        <tissue evidence="16">Kidney</tissue>
    </source>
</reference>
<organism evidence="16">
    <name type="scientific">Littorina littorea</name>
    <name type="common">Common periwinkle</name>
    <dbReference type="NCBI Taxonomy" id="31216"/>
    <lineage>
        <taxon>Eukaryota</taxon>
        <taxon>Metazoa</taxon>
        <taxon>Spiralia</taxon>
        <taxon>Lophotrochozoa</taxon>
        <taxon>Mollusca</taxon>
        <taxon>Gastropoda</taxon>
        <taxon>Caenogastropoda</taxon>
        <taxon>Littorinimorpha</taxon>
        <taxon>Littorinoidea</taxon>
        <taxon>Littorinidae</taxon>
        <taxon>Littorina</taxon>
    </lineage>
</organism>
<dbReference type="PANTHER" id="PTHR24365:SF530">
    <property type="entry name" value="MSTPROX-RELATED"/>
    <property type="match status" value="1"/>
</dbReference>
<dbReference type="PANTHER" id="PTHR24365">
    <property type="entry name" value="TOLL-LIKE RECEPTOR"/>
    <property type="match status" value="1"/>
</dbReference>
<dbReference type="GO" id="GO:0045087">
    <property type="term" value="P:innate immune response"/>
    <property type="evidence" value="ECO:0007669"/>
    <property type="project" value="UniProtKB-KW"/>
</dbReference>
<dbReference type="InterPro" id="IPR017241">
    <property type="entry name" value="Toll-like_receptor"/>
</dbReference>
<dbReference type="SMART" id="SM00082">
    <property type="entry name" value="LRRCT"/>
    <property type="match status" value="1"/>
</dbReference>
<feature type="domain" description="TIR" evidence="15">
    <location>
        <begin position="600"/>
        <end position="738"/>
    </location>
</feature>
<dbReference type="AlphaFoldDB" id="A0A7G8ZA22"/>
<evidence type="ECO:0000256" key="8">
    <source>
        <dbReference type="ARBA" id="ARBA00022859"/>
    </source>
</evidence>
<evidence type="ECO:0000256" key="4">
    <source>
        <dbReference type="ARBA" id="ARBA00022614"/>
    </source>
</evidence>
<comment type="similarity">
    <text evidence="2">Belongs to the Toll-like receptor family.</text>
</comment>
<dbReference type="PIRSF" id="PIRSF037595">
    <property type="entry name" value="Toll-like_receptor"/>
    <property type="match status" value="1"/>
</dbReference>
<dbReference type="InterPro" id="IPR000157">
    <property type="entry name" value="TIR_dom"/>
</dbReference>
<dbReference type="SUPFAM" id="SSF52058">
    <property type="entry name" value="L domain-like"/>
    <property type="match status" value="1"/>
</dbReference>
<dbReference type="FunFam" id="3.40.50.10140:FF:000001">
    <property type="entry name" value="Toll-like receptor 2"/>
    <property type="match status" value="1"/>
</dbReference>
<evidence type="ECO:0000256" key="5">
    <source>
        <dbReference type="ARBA" id="ARBA00022692"/>
    </source>
</evidence>
<accession>A0A7G8ZA22</accession>
<sequence length="749" mass="84683">MGAIILLFLLHGVLVTAAQGNRLKGHSSRSTSNIQLSSGPAAKNPGLDVCLHDLYPCGDMFMDTKSCGDNLCQCCGFAEPDKPTYAICMGDFTELHKVRYIPQLPTSVRYLRFGRNLLTSEELNKEFFDNVTHIAYLEVSENKLTLINTSMFSKLTNLTCLNIEDNPLNSQEAVRNALMIPGLQGLAAGQSGFGAFDVNEFRNITTNVSYLSLDMYRHMSTYDMTAFCELGTLRYLIVPSSSFKRLNCTCALPLEYLDISANKFEHFPETCTDNNKSAFPALRKLQLRYNLISSVHNVDVCLPSLTVLDLSYNMIGDYWPFNFMLFPKLSTLDLSNQQYVTGSFLFPDYTFTSPSLRTLLIDGNKMFMQSQSSSGFNKAFANSTIQQLSIAGSIFDKVKGSDFLELFGHLPLRGLIMSNNLFNSFPLTTLSHFENLSVLKLASVEMSSVPDGLFDSTTSLKHLDLSDNKIYTVSENTFSPETRERLTFLSLAQNPFICSCDLLWFAQWYASQPLLFGSNSEYTCDNLPGVTVANYSLTVQPCLLSQSLNVAIILICSVVIVTLTTTSLVFRFRWHIRLALYEVFRGRGDVRRLRLLADRFEYDVFVSYAKEDLAWVYGKLMPELEGRLGLRLCVHERDFIPGNKIVDNIVESVQSSKKILMVFSNDFVRRQWCQFELTFCMNHVMNYDDVLIIVCVDDVASRDMTAAMMAVLRTTTYIQWEEFEDAEHSFWGRLRLALHEVTGQAEDMV</sequence>
<dbReference type="GO" id="GO:0005886">
    <property type="term" value="C:plasma membrane"/>
    <property type="evidence" value="ECO:0007669"/>
    <property type="project" value="TreeGrafter"/>
</dbReference>
<feature type="chain" id="PRO_5028930585" evidence="14">
    <location>
        <begin position="19"/>
        <end position="749"/>
    </location>
</feature>
<keyword evidence="6 14" id="KW-0732">Signal</keyword>
<evidence type="ECO:0000256" key="10">
    <source>
        <dbReference type="ARBA" id="ARBA00023136"/>
    </source>
</evidence>
<evidence type="ECO:0000256" key="3">
    <source>
        <dbReference type="ARBA" id="ARBA00022588"/>
    </source>
</evidence>
<evidence type="ECO:0000256" key="2">
    <source>
        <dbReference type="ARBA" id="ARBA00009634"/>
    </source>
</evidence>
<keyword evidence="4" id="KW-0433">Leucine-rich repeat</keyword>
<dbReference type="Pfam" id="PF13516">
    <property type="entry name" value="LRR_6"/>
    <property type="match status" value="1"/>
</dbReference>
<proteinExistence type="evidence at transcript level"/>
<keyword evidence="9 13" id="KW-1133">Transmembrane helix</keyword>
<feature type="signal peptide" evidence="14">
    <location>
        <begin position="1"/>
        <end position="18"/>
    </location>
</feature>
<evidence type="ECO:0000256" key="9">
    <source>
        <dbReference type="ARBA" id="ARBA00022989"/>
    </source>
</evidence>
<dbReference type="Pfam" id="PF13855">
    <property type="entry name" value="LRR_8"/>
    <property type="match status" value="2"/>
</dbReference>
<dbReference type="InterPro" id="IPR001611">
    <property type="entry name" value="Leu-rich_rpt"/>
</dbReference>
<keyword evidence="7" id="KW-0677">Repeat</keyword>
<dbReference type="InterPro" id="IPR003591">
    <property type="entry name" value="Leu-rich_rpt_typical-subtyp"/>
</dbReference>
<evidence type="ECO:0000256" key="11">
    <source>
        <dbReference type="ARBA" id="ARBA00023170"/>
    </source>
</evidence>
<keyword evidence="11 16" id="KW-0675">Receptor</keyword>
<evidence type="ECO:0000256" key="12">
    <source>
        <dbReference type="ARBA" id="ARBA00023180"/>
    </source>
</evidence>
<dbReference type="InterPro" id="IPR032675">
    <property type="entry name" value="LRR_dom_sf"/>
</dbReference>
<protein>
    <submittedName>
        <fullName evidence="16">Toll-like receptor 25</fullName>
    </submittedName>
</protein>
<keyword evidence="3" id="KW-0399">Innate immunity</keyword>
<dbReference type="EMBL" id="MT683600">
    <property type="protein sequence ID" value="QNL15331.1"/>
    <property type="molecule type" value="mRNA"/>
</dbReference>
<evidence type="ECO:0000259" key="15">
    <source>
        <dbReference type="PROSITE" id="PS50104"/>
    </source>
</evidence>
<dbReference type="SMART" id="SM00255">
    <property type="entry name" value="TIR"/>
    <property type="match status" value="1"/>
</dbReference>
<dbReference type="InterPro" id="IPR035897">
    <property type="entry name" value="Toll_tir_struct_dom_sf"/>
</dbReference>
<evidence type="ECO:0000256" key="1">
    <source>
        <dbReference type="ARBA" id="ARBA00004479"/>
    </source>
</evidence>
<keyword evidence="8" id="KW-0391">Immunity</keyword>
<dbReference type="PROSITE" id="PS50104">
    <property type="entry name" value="TIR"/>
    <property type="match status" value="1"/>
</dbReference>
<dbReference type="Gene3D" id="3.40.50.10140">
    <property type="entry name" value="Toll/interleukin-1 receptor homology (TIR) domain"/>
    <property type="match status" value="1"/>
</dbReference>
<dbReference type="GO" id="GO:0002224">
    <property type="term" value="P:toll-like receptor signaling pathway"/>
    <property type="evidence" value="ECO:0007669"/>
    <property type="project" value="InterPro"/>
</dbReference>
<dbReference type="PRINTS" id="PR01537">
    <property type="entry name" value="INTRLKN1R1F"/>
</dbReference>
<evidence type="ECO:0000256" key="7">
    <source>
        <dbReference type="ARBA" id="ARBA00022737"/>
    </source>
</evidence>
<dbReference type="SUPFAM" id="SSF52200">
    <property type="entry name" value="Toll/Interleukin receptor TIR domain"/>
    <property type="match status" value="1"/>
</dbReference>
<dbReference type="PROSITE" id="PS51450">
    <property type="entry name" value="LRR"/>
    <property type="match status" value="2"/>
</dbReference>